<dbReference type="EMBL" id="ML977317">
    <property type="protein sequence ID" value="KAF2118295.1"/>
    <property type="molecule type" value="Genomic_DNA"/>
</dbReference>
<dbReference type="GO" id="GO:0016846">
    <property type="term" value="F:carbon-sulfur lyase activity"/>
    <property type="evidence" value="ECO:0007669"/>
    <property type="project" value="InterPro"/>
</dbReference>
<dbReference type="PROSITE" id="PS51891">
    <property type="entry name" value="CENP_V_GFA"/>
    <property type="match status" value="1"/>
</dbReference>
<reference evidence="5" key="1">
    <citation type="journal article" date="2020" name="Stud. Mycol.">
        <title>101 Dothideomycetes genomes: a test case for predicting lifestyles and emergence of pathogens.</title>
        <authorList>
            <person name="Haridas S."/>
            <person name="Albert R."/>
            <person name="Binder M."/>
            <person name="Bloem J."/>
            <person name="Labutti K."/>
            <person name="Salamov A."/>
            <person name="Andreopoulos B."/>
            <person name="Baker S."/>
            <person name="Barry K."/>
            <person name="Bills G."/>
            <person name="Bluhm B."/>
            <person name="Cannon C."/>
            <person name="Castanera R."/>
            <person name="Culley D."/>
            <person name="Daum C."/>
            <person name="Ezra D."/>
            <person name="Gonzalez J."/>
            <person name="Henrissat B."/>
            <person name="Kuo A."/>
            <person name="Liang C."/>
            <person name="Lipzen A."/>
            <person name="Lutzoni F."/>
            <person name="Magnuson J."/>
            <person name="Mondo S."/>
            <person name="Nolan M."/>
            <person name="Ohm R."/>
            <person name="Pangilinan J."/>
            <person name="Park H.-J."/>
            <person name="Ramirez L."/>
            <person name="Alfaro M."/>
            <person name="Sun H."/>
            <person name="Tritt A."/>
            <person name="Yoshinaga Y."/>
            <person name="Zwiers L.-H."/>
            <person name="Turgeon B."/>
            <person name="Goodwin S."/>
            <person name="Spatafora J."/>
            <person name="Crous P."/>
            <person name="Grigoriev I."/>
        </authorList>
    </citation>
    <scope>NUCLEOTIDE SEQUENCE</scope>
    <source>
        <strain evidence="5">CBS 627.86</strain>
    </source>
</reference>
<dbReference type="OrthoDB" id="2993351at2759"/>
<dbReference type="PANTHER" id="PTHR28620:SF1">
    <property type="entry name" value="CENP-V_GFA DOMAIN-CONTAINING PROTEIN"/>
    <property type="match status" value="1"/>
</dbReference>
<gene>
    <name evidence="5" type="ORF">BDV96DRAFT_629849</name>
</gene>
<keyword evidence="6" id="KW-1185">Reference proteome</keyword>
<dbReference type="InterPro" id="IPR052355">
    <property type="entry name" value="CENP-V-like"/>
</dbReference>
<proteinExistence type="inferred from homology"/>
<dbReference type="AlphaFoldDB" id="A0A6A5ZGF1"/>
<dbReference type="GO" id="GO:0046872">
    <property type="term" value="F:metal ion binding"/>
    <property type="evidence" value="ECO:0007669"/>
    <property type="project" value="UniProtKB-KW"/>
</dbReference>
<dbReference type="Gene3D" id="2.170.150.70">
    <property type="match status" value="1"/>
</dbReference>
<evidence type="ECO:0000313" key="6">
    <source>
        <dbReference type="Proteomes" id="UP000799770"/>
    </source>
</evidence>
<keyword evidence="3" id="KW-0862">Zinc</keyword>
<evidence type="ECO:0000256" key="1">
    <source>
        <dbReference type="ARBA" id="ARBA00005495"/>
    </source>
</evidence>
<feature type="domain" description="CENP-V/GFA" evidence="4">
    <location>
        <begin position="19"/>
        <end position="137"/>
    </location>
</feature>
<evidence type="ECO:0000313" key="5">
    <source>
        <dbReference type="EMBL" id="KAF2118295.1"/>
    </source>
</evidence>
<evidence type="ECO:0000256" key="2">
    <source>
        <dbReference type="ARBA" id="ARBA00022723"/>
    </source>
</evidence>
<protein>
    <submittedName>
        <fullName evidence="5">Mss4-like protein</fullName>
    </submittedName>
</protein>
<keyword evidence="2" id="KW-0479">Metal-binding</keyword>
<organism evidence="5 6">
    <name type="scientific">Lophiotrema nucula</name>
    <dbReference type="NCBI Taxonomy" id="690887"/>
    <lineage>
        <taxon>Eukaryota</taxon>
        <taxon>Fungi</taxon>
        <taxon>Dikarya</taxon>
        <taxon>Ascomycota</taxon>
        <taxon>Pezizomycotina</taxon>
        <taxon>Dothideomycetes</taxon>
        <taxon>Pleosporomycetidae</taxon>
        <taxon>Pleosporales</taxon>
        <taxon>Lophiotremataceae</taxon>
        <taxon>Lophiotrema</taxon>
    </lineage>
</organism>
<dbReference type="SUPFAM" id="SSF51316">
    <property type="entry name" value="Mss4-like"/>
    <property type="match status" value="1"/>
</dbReference>
<dbReference type="InterPro" id="IPR011057">
    <property type="entry name" value="Mss4-like_sf"/>
</dbReference>
<dbReference type="InterPro" id="IPR006913">
    <property type="entry name" value="CENP-V/GFA"/>
</dbReference>
<dbReference type="Proteomes" id="UP000799770">
    <property type="component" value="Unassembled WGS sequence"/>
</dbReference>
<dbReference type="PANTHER" id="PTHR28620">
    <property type="entry name" value="CENTROMERE PROTEIN V"/>
    <property type="match status" value="1"/>
</dbReference>
<evidence type="ECO:0000256" key="3">
    <source>
        <dbReference type="ARBA" id="ARBA00022833"/>
    </source>
</evidence>
<sequence length="137" mass="15013">MSAIETPANTSSPKPSQTYTGGCHCGRFKYEVTCSPPLADSEVFECNCSICSRNGYILTYVDDSAINFEKGSIDEYSEHLSANKKYGHYFCPSCGSSCFAGSHDEGPWATMKAVNVRMLQDVDLKGLKIKEIDGKSR</sequence>
<dbReference type="Pfam" id="PF04828">
    <property type="entry name" value="GFA"/>
    <property type="match status" value="1"/>
</dbReference>
<accession>A0A6A5ZGF1</accession>
<name>A0A6A5ZGF1_9PLEO</name>
<evidence type="ECO:0000259" key="4">
    <source>
        <dbReference type="PROSITE" id="PS51891"/>
    </source>
</evidence>
<comment type="similarity">
    <text evidence="1">Belongs to the Gfa family.</text>
</comment>